<evidence type="ECO:0000256" key="5">
    <source>
        <dbReference type="ARBA" id="ARBA00023004"/>
    </source>
</evidence>
<keyword evidence="6" id="KW-0411">Iron-sulfur</keyword>
<dbReference type="GO" id="GO:0046872">
    <property type="term" value="F:metal ion binding"/>
    <property type="evidence" value="ECO:0007669"/>
    <property type="project" value="UniProtKB-KW"/>
</dbReference>
<dbReference type="PANTHER" id="PTHR42783:SF1">
    <property type="entry name" value="OXIDOREDUCTASE AEGA-RELATED"/>
    <property type="match status" value="1"/>
</dbReference>
<keyword evidence="5" id="KW-0408">Iron</keyword>
<evidence type="ECO:0000256" key="6">
    <source>
        <dbReference type="ARBA" id="ARBA00023014"/>
    </source>
</evidence>
<name>A0A8T6A7U4_ECOLX</name>
<evidence type="ECO:0000259" key="7">
    <source>
        <dbReference type="Pfam" id="PF07992"/>
    </source>
</evidence>
<gene>
    <name evidence="8" type="ORF">GP965_31500</name>
</gene>
<dbReference type="EMBL" id="WTRC01001279">
    <property type="protein sequence ID" value="MWT25382.1"/>
    <property type="molecule type" value="Genomic_DNA"/>
</dbReference>
<dbReference type="GO" id="GO:0051539">
    <property type="term" value="F:4 iron, 4 sulfur cluster binding"/>
    <property type="evidence" value="ECO:0007669"/>
    <property type="project" value="UniProtKB-KW"/>
</dbReference>
<evidence type="ECO:0000313" key="9">
    <source>
        <dbReference type="Proteomes" id="UP000462410"/>
    </source>
</evidence>
<protein>
    <submittedName>
        <fullName evidence="8">Oxidoreductase FeS-binding subunit</fullName>
    </submittedName>
</protein>
<reference evidence="8 9" key="1">
    <citation type="submission" date="2019-12" db="EMBL/GenBank/DDBJ databases">
        <title>Enteriobacteria Tanzani isolates_8377-8380.</title>
        <authorList>
            <person name="Subbiah M."/>
            <person name="Call D."/>
        </authorList>
    </citation>
    <scope>NUCLEOTIDE SEQUENCE [LARGE SCALE GENOMIC DNA]</scope>
    <source>
        <strain evidence="8 9">8378wH8</strain>
    </source>
</reference>
<organism evidence="8 9">
    <name type="scientific">Escherichia coli</name>
    <dbReference type="NCBI Taxonomy" id="562"/>
    <lineage>
        <taxon>Bacteria</taxon>
        <taxon>Pseudomonadati</taxon>
        <taxon>Pseudomonadota</taxon>
        <taxon>Gammaproteobacteria</taxon>
        <taxon>Enterobacterales</taxon>
        <taxon>Enterobacteriaceae</taxon>
        <taxon>Escherichia</taxon>
    </lineage>
</organism>
<dbReference type="Gene3D" id="3.50.50.60">
    <property type="entry name" value="FAD/NAD(P)-binding domain"/>
    <property type="match status" value="1"/>
</dbReference>
<keyword evidence="3" id="KW-0479">Metal-binding</keyword>
<proteinExistence type="predicted"/>
<evidence type="ECO:0000313" key="8">
    <source>
        <dbReference type="EMBL" id="MWT25382.1"/>
    </source>
</evidence>
<evidence type="ECO:0000256" key="4">
    <source>
        <dbReference type="ARBA" id="ARBA00023002"/>
    </source>
</evidence>
<feature type="non-terminal residue" evidence="8">
    <location>
        <position position="1"/>
    </location>
</feature>
<feature type="domain" description="FAD/NAD(P)-binding" evidence="7">
    <location>
        <begin position="25"/>
        <end position="196"/>
    </location>
</feature>
<dbReference type="InterPro" id="IPR023753">
    <property type="entry name" value="FAD/NAD-binding_dom"/>
</dbReference>
<dbReference type="PANTHER" id="PTHR42783">
    <property type="entry name" value="GLUTAMATE SYNTHASE [NADPH] SMALL CHAIN"/>
    <property type="match status" value="1"/>
</dbReference>
<dbReference type="AlphaFoldDB" id="A0A8T6A7U4"/>
<dbReference type="PRINTS" id="PR00419">
    <property type="entry name" value="ADXRDTASE"/>
</dbReference>
<evidence type="ECO:0000256" key="3">
    <source>
        <dbReference type="ARBA" id="ARBA00022723"/>
    </source>
</evidence>
<keyword evidence="4" id="KW-0560">Oxidoreductase</keyword>
<evidence type="ECO:0000256" key="1">
    <source>
        <dbReference type="ARBA" id="ARBA00001966"/>
    </source>
</evidence>
<evidence type="ECO:0000256" key="2">
    <source>
        <dbReference type="ARBA" id="ARBA00022485"/>
    </source>
</evidence>
<dbReference type="SUPFAM" id="SSF51905">
    <property type="entry name" value="FAD/NAD(P)-binding domain"/>
    <property type="match status" value="2"/>
</dbReference>
<dbReference type="Pfam" id="PF07992">
    <property type="entry name" value="Pyr_redox_2"/>
    <property type="match status" value="1"/>
</dbReference>
<dbReference type="Proteomes" id="UP000462410">
    <property type="component" value="Unassembled WGS sequence"/>
</dbReference>
<dbReference type="InterPro" id="IPR036188">
    <property type="entry name" value="FAD/NAD-bd_sf"/>
</dbReference>
<dbReference type="FunFam" id="3.50.50.60:FF:000068">
    <property type="entry name" value="Glutamate synthase small subunit"/>
    <property type="match status" value="1"/>
</dbReference>
<comment type="cofactor">
    <cofactor evidence="1">
        <name>[4Fe-4S] cluster</name>
        <dbReference type="ChEBI" id="CHEBI:49883"/>
    </cofactor>
</comment>
<dbReference type="GO" id="GO:0016491">
    <property type="term" value="F:oxidoreductase activity"/>
    <property type="evidence" value="ECO:0007669"/>
    <property type="project" value="UniProtKB-KW"/>
</dbReference>
<sequence>LIANTKQVMGLEELPEEPFINTAGLNVVVLGGGDTAMDCVRTALRHGASNVTCAYRRDEANMPGSKKEVKNAREEGANFEFNVQPVALELNEQGHVCGIRFLRTRLGEPDAQGRRRPVPVEGSEFVMPADAVIMAFGFNPHGMPWLESHGVTVDKWGRIIADVESQYRYQTTNPKIFAGGDAVRGADLVVTAMAEGRHAAQGIIDWLGVKSVKSH</sequence>
<comment type="caution">
    <text evidence="8">The sequence shown here is derived from an EMBL/GenBank/DDBJ whole genome shotgun (WGS) entry which is preliminary data.</text>
</comment>
<accession>A0A8T6A7U4</accession>
<keyword evidence="2" id="KW-0004">4Fe-4S</keyword>